<feature type="transmembrane region" description="Helical" evidence="7">
    <location>
        <begin position="505"/>
        <end position="526"/>
    </location>
</feature>
<evidence type="ECO:0000256" key="1">
    <source>
        <dbReference type="ARBA" id="ARBA00004141"/>
    </source>
</evidence>
<evidence type="ECO:0000256" key="6">
    <source>
        <dbReference type="SAM" id="MobiDB-lite"/>
    </source>
</evidence>
<dbReference type="EMBL" id="NAJL01000016">
    <property type="protein sequence ID" value="TKA28923.1"/>
    <property type="molecule type" value="Genomic_DNA"/>
</dbReference>
<organism evidence="8 9">
    <name type="scientific">Salinomyces thailandicus</name>
    <dbReference type="NCBI Taxonomy" id="706561"/>
    <lineage>
        <taxon>Eukaryota</taxon>
        <taxon>Fungi</taxon>
        <taxon>Dikarya</taxon>
        <taxon>Ascomycota</taxon>
        <taxon>Pezizomycotina</taxon>
        <taxon>Dothideomycetes</taxon>
        <taxon>Dothideomycetidae</taxon>
        <taxon>Mycosphaerellales</taxon>
        <taxon>Teratosphaeriaceae</taxon>
        <taxon>Salinomyces</taxon>
    </lineage>
</organism>
<feature type="region of interest" description="Disordered" evidence="6">
    <location>
        <begin position="422"/>
        <end position="446"/>
    </location>
</feature>
<feature type="transmembrane region" description="Helical" evidence="7">
    <location>
        <begin position="364"/>
        <end position="384"/>
    </location>
</feature>
<reference evidence="8 9" key="1">
    <citation type="submission" date="2017-03" db="EMBL/GenBank/DDBJ databases">
        <title>Genomes of endolithic fungi from Antarctica.</title>
        <authorList>
            <person name="Coleine C."/>
            <person name="Masonjones S."/>
            <person name="Stajich J.E."/>
        </authorList>
    </citation>
    <scope>NUCLEOTIDE SEQUENCE [LARGE SCALE GENOMIC DNA]</scope>
    <source>
        <strain evidence="8 9">CCFEE 6315</strain>
    </source>
</reference>
<evidence type="ECO:0000256" key="3">
    <source>
        <dbReference type="ARBA" id="ARBA00022692"/>
    </source>
</evidence>
<dbReference type="Proteomes" id="UP000308549">
    <property type="component" value="Unassembled WGS sequence"/>
</dbReference>
<evidence type="ECO:0000256" key="2">
    <source>
        <dbReference type="ARBA" id="ARBA00022448"/>
    </source>
</evidence>
<keyword evidence="2" id="KW-0813">Transport</keyword>
<dbReference type="OrthoDB" id="28755at2759"/>
<sequence>MAVQSASWVGTPRVKGSTESMQLALLTFSMIGLQFCWGTEMTYATPYLLSLGLSKSRLSLVWVAGPLSGLIMQPVIGMVSDKSTNKYGRRRPFMAVGTVAVVVCLLLLGWTGEVVGFFVQDPELKREATIALAVVDIYVLDFVINIAQSTCRALVVDTLPIEKQQLGSAWCSRMVGVGHFLMYGIGALDLDSIFGNFLGDTQFKKVCLIAAIAMAFAQGVSCWAVHERVLVSDGQPKSGNQGLLPVLKQIYSTTLNIPPPIHAICMVQFWSWIGWFPFLFYGSTWVGEIYLRHEAPGGKADALTDVGRAGSIAFIVFAMISFGASIVLPWIIESPDDDEKPGYTPRPPQNLHGVTGNAKKPSLLTAWMLGCATFAVAMVFAPFVRSVRFATFIVALCGVPWAIAGWAPGTFLGVEVNKMGSSIPTSHSRRRPSDASSIEMKSNGGANTSTGELSGIYFGILNIYTTLPQFVGTGISWVVFSILEPGKSPELSAGSGVADQGSKEGVSGIGVCLFIGALCSVMAAWATRRLKPVR</sequence>
<gene>
    <name evidence="8" type="ORF">B0A50_03334</name>
</gene>
<feature type="transmembrane region" description="Helical" evidence="7">
    <location>
        <begin position="60"/>
        <end position="80"/>
    </location>
</feature>
<evidence type="ECO:0008006" key="10">
    <source>
        <dbReference type="Google" id="ProtNLM"/>
    </source>
</evidence>
<accession>A0A4U0U1U5</accession>
<feature type="transmembrane region" description="Helical" evidence="7">
    <location>
        <begin position="206"/>
        <end position="226"/>
    </location>
</feature>
<dbReference type="InterPro" id="IPR036259">
    <property type="entry name" value="MFS_trans_sf"/>
</dbReference>
<comment type="caution">
    <text evidence="8">The sequence shown here is derived from an EMBL/GenBank/DDBJ whole genome shotgun (WGS) entry which is preliminary data.</text>
</comment>
<feature type="transmembrane region" description="Helical" evidence="7">
    <location>
        <begin position="389"/>
        <end position="407"/>
    </location>
</feature>
<feature type="transmembrane region" description="Helical" evidence="7">
    <location>
        <begin position="269"/>
        <end position="291"/>
    </location>
</feature>
<feature type="transmembrane region" description="Helical" evidence="7">
    <location>
        <begin position="312"/>
        <end position="332"/>
    </location>
</feature>
<dbReference type="SUPFAM" id="SSF103473">
    <property type="entry name" value="MFS general substrate transporter"/>
    <property type="match status" value="1"/>
</dbReference>
<feature type="transmembrane region" description="Helical" evidence="7">
    <location>
        <begin position="23"/>
        <end position="40"/>
    </location>
</feature>
<dbReference type="GO" id="GO:0008506">
    <property type="term" value="F:sucrose:proton symporter activity"/>
    <property type="evidence" value="ECO:0007669"/>
    <property type="project" value="TreeGrafter"/>
</dbReference>
<dbReference type="PANTHER" id="PTHR19432:SF76">
    <property type="entry name" value="TRANSPORTER, PUTATIVE (EUROFUNG)-RELATED"/>
    <property type="match status" value="1"/>
</dbReference>
<evidence type="ECO:0000313" key="8">
    <source>
        <dbReference type="EMBL" id="TKA28923.1"/>
    </source>
</evidence>
<feature type="transmembrane region" description="Helical" evidence="7">
    <location>
        <begin position="180"/>
        <end position="199"/>
    </location>
</feature>
<keyword evidence="3 7" id="KW-0812">Transmembrane</keyword>
<feature type="compositionally biased region" description="Polar residues" evidence="6">
    <location>
        <begin position="434"/>
        <end position="446"/>
    </location>
</feature>
<dbReference type="GO" id="GO:0005886">
    <property type="term" value="C:plasma membrane"/>
    <property type="evidence" value="ECO:0007669"/>
    <property type="project" value="TreeGrafter"/>
</dbReference>
<feature type="transmembrane region" description="Helical" evidence="7">
    <location>
        <begin position="92"/>
        <end position="112"/>
    </location>
</feature>
<dbReference type="Pfam" id="PF13347">
    <property type="entry name" value="MFS_2"/>
    <property type="match status" value="1"/>
</dbReference>
<evidence type="ECO:0000256" key="4">
    <source>
        <dbReference type="ARBA" id="ARBA00022989"/>
    </source>
</evidence>
<dbReference type="AlphaFoldDB" id="A0A4U0U1U5"/>
<protein>
    <recommendedName>
        <fullName evidence="10">Sucrose transporter</fullName>
    </recommendedName>
</protein>
<comment type="subcellular location">
    <subcellularLocation>
        <location evidence="1">Membrane</location>
        <topology evidence="1">Multi-pass membrane protein</topology>
    </subcellularLocation>
</comment>
<proteinExistence type="predicted"/>
<dbReference type="Gene3D" id="1.20.1250.20">
    <property type="entry name" value="MFS general substrate transporter like domains"/>
    <property type="match status" value="1"/>
</dbReference>
<evidence type="ECO:0000256" key="5">
    <source>
        <dbReference type="ARBA" id="ARBA00023136"/>
    </source>
</evidence>
<keyword evidence="5 7" id="KW-0472">Membrane</keyword>
<keyword evidence="9" id="KW-1185">Reference proteome</keyword>
<name>A0A4U0U1U5_9PEZI</name>
<keyword evidence="4 7" id="KW-1133">Transmembrane helix</keyword>
<evidence type="ECO:0000256" key="7">
    <source>
        <dbReference type="SAM" id="Phobius"/>
    </source>
</evidence>
<evidence type="ECO:0000313" key="9">
    <source>
        <dbReference type="Proteomes" id="UP000308549"/>
    </source>
</evidence>
<dbReference type="PANTHER" id="PTHR19432">
    <property type="entry name" value="SUGAR TRANSPORTER"/>
    <property type="match status" value="1"/>
</dbReference>